<sequence length="108" mass="12462">MVMYFSPHILQVLAEEEPKYDSNGQVIVKPENNTWETIGVCRCDDDNTQELKSDNGDMYMSHYHIVYEGRGLKEGSNIRCLFGETVKAEGIARNPKSCNYFNYSEVWI</sequence>
<comment type="caution">
    <text evidence="1">The sequence shown here is derived from an EMBL/GenBank/DDBJ whole genome shotgun (WGS) entry which is preliminary data.</text>
</comment>
<organism evidence="1 2">
    <name type="scientific">Bacteroides clarus</name>
    <dbReference type="NCBI Taxonomy" id="626929"/>
    <lineage>
        <taxon>Bacteria</taxon>
        <taxon>Pseudomonadati</taxon>
        <taxon>Bacteroidota</taxon>
        <taxon>Bacteroidia</taxon>
        <taxon>Bacteroidales</taxon>
        <taxon>Bacteroidaceae</taxon>
        <taxon>Bacteroides</taxon>
    </lineage>
</organism>
<evidence type="ECO:0000313" key="1">
    <source>
        <dbReference type="EMBL" id="OUP32645.1"/>
    </source>
</evidence>
<proteinExistence type="predicted"/>
<dbReference type="EMBL" id="NFKE01000011">
    <property type="protein sequence ID" value="OUP32645.1"/>
    <property type="molecule type" value="Genomic_DNA"/>
</dbReference>
<dbReference type="AlphaFoldDB" id="A0A1Y4JJK7"/>
<protein>
    <submittedName>
        <fullName evidence="1">Uncharacterized protein</fullName>
    </submittedName>
</protein>
<accession>A0A1Y4JJK7</accession>
<dbReference type="Proteomes" id="UP000196587">
    <property type="component" value="Unassembled WGS sequence"/>
</dbReference>
<evidence type="ECO:0000313" key="2">
    <source>
        <dbReference type="Proteomes" id="UP000196587"/>
    </source>
</evidence>
<name>A0A1Y4JJK7_9BACE</name>
<dbReference type="RefSeq" id="WP_087413245.1">
    <property type="nucleotide sequence ID" value="NZ_CAUBEL010000040.1"/>
</dbReference>
<gene>
    <name evidence="1" type="ORF">B5F24_13710</name>
</gene>
<reference evidence="2" key="1">
    <citation type="submission" date="2017-04" db="EMBL/GenBank/DDBJ databases">
        <title>Function of individual gut microbiota members based on whole genome sequencing of pure cultures obtained from chicken caecum.</title>
        <authorList>
            <person name="Medvecky M."/>
            <person name="Cejkova D."/>
            <person name="Polansky O."/>
            <person name="Karasova D."/>
            <person name="Kubasova T."/>
            <person name="Cizek A."/>
            <person name="Rychlik I."/>
        </authorList>
    </citation>
    <scope>NUCLEOTIDE SEQUENCE [LARGE SCALE GENOMIC DNA]</scope>
    <source>
        <strain evidence="2">An189</strain>
    </source>
</reference>